<feature type="transmembrane region" description="Helical" evidence="1">
    <location>
        <begin position="7"/>
        <end position="24"/>
    </location>
</feature>
<name>A0A7S7YWX7_9GAMM</name>
<evidence type="ECO:0000256" key="1">
    <source>
        <dbReference type="SAM" id="Phobius"/>
    </source>
</evidence>
<dbReference type="EMBL" id="CP045429">
    <property type="protein sequence ID" value="QPB83543.1"/>
    <property type="molecule type" value="Genomic_DNA"/>
</dbReference>
<reference evidence="2 3" key="1">
    <citation type="submission" date="2019-10" db="EMBL/GenBank/DDBJ databases">
        <title>Pseudoalteromonas rubra S4059.</title>
        <authorList>
            <person name="Paulsen S."/>
            <person name="Wang X."/>
        </authorList>
    </citation>
    <scope>NUCLEOTIDE SEQUENCE [LARGE SCALE GENOMIC DNA]</scope>
    <source>
        <strain evidence="2 3">S4059</strain>
    </source>
</reference>
<evidence type="ECO:0000313" key="3">
    <source>
        <dbReference type="Proteomes" id="UP000305729"/>
    </source>
</evidence>
<keyword evidence="1" id="KW-0472">Membrane</keyword>
<sequence length="246" mass="27641">MQKFITFIAPYSLVISLLYLFGYWSSFNINVLDHIALADVIKSALYPLIYSSIFLIIGLTIGSLISTPLSKAMPPGGGADLPEAKYIRLLFNFMFLFMLALALYVIFFKVGNIRWYKVAALINIPVIVIIGNAEFASQYINHKQTRVLVVNILCIALLYSYGWGAVNAERAKNNEQTIKINGKPIKERFIGWAGNFLFLWDNSKQVVIAKSKSTIKSMELSVPAESAIFSFNNVEEKPNKPLKQDN</sequence>
<feature type="transmembrane region" description="Helical" evidence="1">
    <location>
        <begin position="147"/>
        <end position="166"/>
    </location>
</feature>
<organism evidence="2 3">
    <name type="scientific">Pseudoalteromonas rubra</name>
    <dbReference type="NCBI Taxonomy" id="43658"/>
    <lineage>
        <taxon>Bacteria</taxon>
        <taxon>Pseudomonadati</taxon>
        <taxon>Pseudomonadota</taxon>
        <taxon>Gammaproteobacteria</taxon>
        <taxon>Alteromonadales</taxon>
        <taxon>Pseudoalteromonadaceae</taxon>
        <taxon>Pseudoalteromonas</taxon>
    </lineage>
</organism>
<keyword evidence="1" id="KW-0812">Transmembrane</keyword>
<accession>A0A7S7YWX7</accession>
<evidence type="ECO:0000313" key="2">
    <source>
        <dbReference type="EMBL" id="QPB83543.1"/>
    </source>
</evidence>
<dbReference type="AlphaFoldDB" id="A0A7S7YWX7"/>
<gene>
    <name evidence="2" type="ORF">CWC22_011315</name>
</gene>
<keyword evidence="1" id="KW-1133">Transmembrane helix</keyword>
<feature type="transmembrane region" description="Helical" evidence="1">
    <location>
        <begin position="44"/>
        <end position="65"/>
    </location>
</feature>
<proteinExistence type="predicted"/>
<feature type="transmembrane region" description="Helical" evidence="1">
    <location>
        <begin position="86"/>
        <end position="107"/>
    </location>
</feature>
<feature type="transmembrane region" description="Helical" evidence="1">
    <location>
        <begin position="113"/>
        <end position="135"/>
    </location>
</feature>
<dbReference type="Proteomes" id="UP000305729">
    <property type="component" value="Chromosome 1"/>
</dbReference>
<protein>
    <submittedName>
        <fullName evidence="2">Uncharacterized protein</fullName>
    </submittedName>
</protein>